<comment type="caution">
    <text evidence="1">The sequence shown here is derived from an EMBL/GenBank/DDBJ whole genome shotgun (WGS) entry which is preliminary data.</text>
</comment>
<dbReference type="Proteomes" id="UP000566819">
    <property type="component" value="Unassembled WGS sequence"/>
</dbReference>
<evidence type="ECO:0000313" key="1">
    <source>
        <dbReference type="EMBL" id="KAF4633251.1"/>
    </source>
</evidence>
<keyword evidence="2" id="KW-1185">Reference proteome</keyword>
<sequence>MSCIGVSSSSSQTASSESTTVQLVTESIIPVGLSSAAPTTSVGSSSQSSSSGTEVISIPQSSIAAAAPNITGGPAWGTESIPINTCTVTDSVGSAYWTHCNIVASSVTVSYFPEDTGNLTYPSLYYNAALGITMTSPSIYLVLPTIWADNRPCSQLGPTFVNEVIVLNPTDVYTLAPYANSYITTRMGPPQLLTLSDIETNCSTDAAESLQFNDHYFLTHPIPGLVNRCFPRISMPQEVYSLGGSYWAHCDMRDATLGLYDPPYAVPTASGLIITKAQPVTTTSDPPATIYNVPYIPAATTSTPTPTPTPTPQSVAPPASTAVIVPVSQQTQQTEQTEQTQPTVVQVQPTPTSANVVAVIGSNTISAASDSTNVILPNGSTASVGAAVTLTGSNSVPVVMSVASSGIIVNGNGVSSTFYPNPVAVAATVGSAPISVPSAALTPVATIANQVISVAPGASTIVIGGQTITSGGAAVTLSGSNGIATFGSSGLIVQQAGGSASTYAVPGVAQAVGATPVATIAGLVVSAAPGASTIVIGGQTITAGGAAVTLSGSNAIATFGSSGLIVQQPGGSVSTYAVPGVGKAVGATPVATIAGQVISAAPGASTLVIGSQTITEGGAAITLSGSNAVATFGSSELIVQYPGGGVSTYAIPTAAPTAAVVIGTANGIAITATPGASSIVVGTQTLQMNGPPITLADHEVLSMGSSGVVVQMPGGAVKTMALPTAGGSTGTSNSMIGGIIASIIGVSVPTSGVSSASFATLFLTSPGNSTTAATIPISSLIKGITSTAPINPSETGGILAQVSANGASTTQGTRCMSIMTWLSGIFMSAIAAQHLM</sequence>
<evidence type="ECO:0000313" key="2">
    <source>
        <dbReference type="Proteomes" id="UP000566819"/>
    </source>
</evidence>
<dbReference type="OrthoDB" id="3944128at2759"/>
<name>A0A8H4W4J3_9HELO</name>
<dbReference type="AlphaFoldDB" id="A0A8H4W4J3"/>
<organism evidence="1 2">
    <name type="scientific">Cudoniella acicularis</name>
    <dbReference type="NCBI Taxonomy" id="354080"/>
    <lineage>
        <taxon>Eukaryota</taxon>
        <taxon>Fungi</taxon>
        <taxon>Dikarya</taxon>
        <taxon>Ascomycota</taxon>
        <taxon>Pezizomycotina</taxon>
        <taxon>Leotiomycetes</taxon>
        <taxon>Helotiales</taxon>
        <taxon>Tricladiaceae</taxon>
        <taxon>Cudoniella</taxon>
    </lineage>
</organism>
<proteinExistence type="predicted"/>
<protein>
    <submittedName>
        <fullName evidence="1">Uncharacterized protein</fullName>
    </submittedName>
</protein>
<reference evidence="1 2" key="1">
    <citation type="submission" date="2020-03" db="EMBL/GenBank/DDBJ databases">
        <title>Draft Genome Sequence of Cudoniella acicularis.</title>
        <authorList>
            <person name="Buettner E."/>
            <person name="Kellner H."/>
        </authorList>
    </citation>
    <scope>NUCLEOTIDE SEQUENCE [LARGE SCALE GENOMIC DNA]</scope>
    <source>
        <strain evidence="1 2">DSM 108380</strain>
    </source>
</reference>
<gene>
    <name evidence="1" type="ORF">G7Y89_g4869</name>
</gene>
<accession>A0A8H4W4J3</accession>
<dbReference type="EMBL" id="JAAMPI010000276">
    <property type="protein sequence ID" value="KAF4633251.1"/>
    <property type="molecule type" value="Genomic_DNA"/>
</dbReference>